<dbReference type="InterPro" id="IPR036389">
    <property type="entry name" value="RNase_III_sf"/>
</dbReference>
<evidence type="ECO:0000256" key="4">
    <source>
        <dbReference type="ARBA" id="ARBA00022884"/>
    </source>
</evidence>
<dbReference type="SUPFAM" id="SSF54768">
    <property type="entry name" value="dsRNA-binding domain-like"/>
    <property type="match status" value="1"/>
</dbReference>
<keyword evidence="10" id="KW-1185">Reference proteome</keyword>
<dbReference type="PANTHER" id="PTHR11207">
    <property type="entry name" value="RIBONUCLEASE III"/>
    <property type="match status" value="1"/>
</dbReference>
<keyword evidence="2" id="KW-0255">Endonuclease</keyword>
<evidence type="ECO:0000256" key="5">
    <source>
        <dbReference type="PROSITE-ProRule" id="PRU00266"/>
    </source>
</evidence>
<dbReference type="GO" id="GO:0004525">
    <property type="term" value="F:ribonuclease III activity"/>
    <property type="evidence" value="ECO:0007669"/>
    <property type="project" value="InterPro"/>
</dbReference>
<organism evidence="9 10">
    <name type="scientific">Cylindrobasidium torrendii FP15055 ss-10</name>
    <dbReference type="NCBI Taxonomy" id="1314674"/>
    <lineage>
        <taxon>Eukaryota</taxon>
        <taxon>Fungi</taxon>
        <taxon>Dikarya</taxon>
        <taxon>Basidiomycota</taxon>
        <taxon>Agaricomycotina</taxon>
        <taxon>Agaricomycetes</taxon>
        <taxon>Agaricomycetidae</taxon>
        <taxon>Agaricales</taxon>
        <taxon>Marasmiineae</taxon>
        <taxon>Physalacriaceae</taxon>
        <taxon>Cylindrobasidium</taxon>
    </lineage>
</organism>
<dbReference type="PROSITE" id="PS50137">
    <property type="entry name" value="DS_RBD"/>
    <property type="match status" value="1"/>
</dbReference>
<evidence type="ECO:0000313" key="9">
    <source>
        <dbReference type="EMBL" id="KIY73961.1"/>
    </source>
</evidence>
<keyword evidence="1" id="KW-0540">Nuclease</keyword>
<dbReference type="Pfam" id="PF00035">
    <property type="entry name" value="dsrm"/>
    <property type="match status" value="1"/>
</dbReference>
<evidence type="ECO:0000256" key="2">
    <source>
        <dbReference type="ARBA" id="ARBA00022759"/>
    </source>
</evidence>
<proteinExistence type="predicted"/>
<dbReference type="SUPFAM" id="SSF69065">
    <property type="entry name" value="RNase III domain-like"/>
    <property type="match status" value="1"/>
</dbReference>
<dbReference type="GO" id="GO:0003723">
    <property type="term" value="F:RNA binding"/>
    <property type="evidence" value="ECO:0007669"/>
    <property type="project" value="UniProtKB-UniRule"/>
</dbReference>
<evidence type="ECO:0000313" key="10">
    <source>
        <dbReference type="Proteomes" id="UP000054007"/>
    </source>
</evidence>
<evidence type="ECO:0000256" key="6">
    <source>
        <dbReference type="SAM" id="MobiDB-lite"/>
    </source>
</evidence>
<evidence type="ECO:0000256" key="3">
    <source>
        <dbReference type="ARBA" id="ARBA00022801"/>
    </source>
</evidence>
<evidence type="ECO:0000256" key="1">
    <source>
        <dbReference type="ARBA" id="ARBA00022722"/>
    </source>
</evidence>
<dbReference type="CDD" id="cd00593">
    <property type="entry name" value="RIBOc"/>
    <property type="match status" value="1"/>
</dbReference>
<dbReference type="InterPro" id="IPR014720">
    <property type="entry name" value="dsRBD_dom"/>
</dbReference>
<keyword evidence="3" id="KW-0378">Hydrolase</keyword>
<dbReference type="PANTHER" id="PTHR11207:SF0">
    <property type="entry name" value="RIBONUCLEASE 3"/>
    <property type="match status" value="1"/>
</dbReference>
<dbReference type="Gene3D" id="1.10.1520.10">
    <property type="entry name" value="Ribonuclease III domain"/>
    <property type="match status" value="1"/>
</dbReference>
<dbReference type="GO" id="GO:0005654">
    <property type="term" value="C:nucleoplasm"/>
    <property type="evidence" value="ECO:0007669"/>
    <property type="project" value="TreeGrafter"/>
</dbReference>
<dbReference type="Pfam" id="PF14622">
    <property type="entry name" value="Ribonucleas_3_3"/>
    <property type="match status" value="1"/>
</dbReference>
<feature type="compositionally biased region" description="Pro residues" evidence="6">
    <location>
        <begin position="210"/>
        <end position="236"/>
    </location>
</feature>
<gene>
    <name evidence="9" type="ORF">CYLTODRAFT_433989</name>
</gene>
<feature type="domain" description="DRBM" evidence="7">
    <location>
        <begin position="299"/>
        <end position="333"/>
    </location>
</feature>
<dbReference type="EMBL" id="KN880433">
    <property type="protein sequence ID" value="KIY73961.1"/>
    <property type="molecule type" value="Genomic_DNA"/>
</dbReference>
<evidence type="ECO:0000259" key="8">
    <source>
        <dbReference type="PROSITE" id="PS50142"/>
    </source>
</evidence>
<dbReference type="GO" id="GO:0034475">
    <property type="term" value="P:U4 snRNA 3'-end processing"/>
    <property type="evidence" value="ECO:0007669"/>
    <property type="project" value="TreeGrafter"/>
</dbReference>
<name>A0A0D7BWE7_9AGAR</name>
<keyword evidence="4 5" id="KW-0694">RNA-binding</keyword>
<dbReference type="PROSITE" id="PS50142">
    <property type="entry name" value="RNASE_3_2"/>
    <property type="match status" value="1"/>
</dbReference>
<accession>A0A0D7BWE7</accession>
<dbReference type="OrthoDB" id="2392202at2759"/>
<dbReference type="Gene3D" id="3.30.160.20">
    <property type="match status" value="1"/>
</dbReference>
<dbReference type="SMART" id="SM00535">
    <property type="entry name" value="RIBOc"/>
    <property type="match status" value="1"/>
</dbReference>
<dbReference type="AlphaFoldDB" id="A0A0D7BWE7"/>
<dbReference type="GO" id="GO:0006364">
    <property type="term" value="P:rRNA processing"/>
    <property type="evidence" value="ECO:0007669"/>
    <property type="project" value="TreeGrafter"/>
</dbReference>
<dbReference type="GO" id="GO:0006369">
    <property type="term" value="P:termination of RNA polymerase II transcription"/>
    <property type="evidence" value="ECO:0007669"/>
    <property type="project" value="TreeGrafter"/>
</dbReference>
<sequence length="340" mass="36725">MRQFCAATKTSRLGFNRALVRPATVSVSVLEDTSPMIGLKPDLGEGDRLLPPLPTLLSAAINEQVFTHRSYFARPTRVFEDSPDDPSPDNEKLEHLGDSVLGLVVTHFMLDMYPTLRVGPSTKMRALLVGNATLAEISVKYKLPERLRVHPAQALTLQTSVNIQADLFESFVGGLYCDQGLAAVTAWLTPLFIPYADLAYRTVRTQHGLPPSPASPAPAPPSSLPATPPTTPPPVPARLRLDGDSSTGHLGLFNHRVQRAGSQLEWVYSSSSTFADDAAINSDSDAINPAVKAAPVWHVTVFVDGVQYGRGSGLTKKVARNGAAKEGLRKLDEQENVGWD</sequence>
<protein>
    <submittedName>
        <fullName evidence="9">Ribonuclease III</fullName>
    </submittedName>
</protein>
<dbReference type="Proteomes" id="UP000054007">
    <property type="component" value="Unassembled WGS sequence"/>
</dbReference>
<evidence type="ECO:0000259" key="7">
    <source>
        <dbReference type="PROSITE" id="PS50137"/>
    </source>
</evidence>
<feature type="domain" description="RNase III" evidence="8">
    <location>
        <begin position="30"/>
        <end position="180"/>
    </location>
</feature>
<feature type="region of interest" description="Disordered" evidence="6">
    <location>
        <begin position="207"/>
        <end position="241"/>
    </location>
</feature>
<dbReference type="STRING" id="1314674.A0A0D7BWE7"/>
<dbReference type="InterPro" id="IPR000999">
    <property type="entry name" value="RNase_III_dom"/>
</dbReference>
<reference evidence="9 10" key="1">
    <citation type="journal article" date="2015" name="Fungal Genet. Biol.">
        <title>Evolution of novel wood decay mechanisms in Agaricales revealed by the genome sequences of Fistulina hepatica and Cylindrobasidium torrendii.</title>
        <authorList>
            <person name="Floudas D."/>
            <person name="Held B.W."/>
            <person name="Riley R."/>
            <person name="Nagy L.G."/>
            <person name="Koehler G."/>
            <person name="Ransdell A.S."/>
            <person name="Younus H."/>
            <person name="Chow J."/>
            <person name="Chiniquy J."/>
            <person name="Lipzen A."/>
            <person name="Tritt A."/>
            <person name="Sun H."/>
            <person name="Haridas S."/>
            <person name="LaButti K."/>
            <person name="Ohm R.A."/>
            <person name="Kues U."/>
            <person name="Blanchette R.A."/>
            <person name="Grigoriev I.V."/>
            <person name="Minto R.E."/>
            <person name="Hibbett D.S."/>
        </authorList>
    </citation>
    <scope>NUCLEOTIDE SEQUENCE [LARGE SCALE GENOMIC DNA]</scope>
    <source>
        <strain evidence="9 10">FP15055 ss-10</strain>
    </source>
</reference>